<feature type="transmembrane region" description="Helical" evidence="6">
    <location>
        <begin position="491"/>
        <end position="514"/>
    </location>
</feature>
<sequence length="546" mass="57355">MDDDDDDRPSLDDWQPDAPLLSADEGDRHRRDSSSSSSSNDFSRGPPANRKERRRKRKPWQIAHTPRAISAVACTAVFLWVLSGMVAMVPGVQLAEDMLCRRQHDLPRLDPDQRRLCKADDDVQASLAWLFGLVMALDAGVGLVATLPFGVLADRARAPAYRLAAAGQLASVAWTLLVLRLALPVELVLLGPAFALLGGGLTVALVVLYAVMADVNPPADRATAYFYSSLAANLAVFVGPPLAAKAMALWSPWVPMSMSLAATALAGGIMLMVPETAAAAARGRKTSRGAAAKDQRWSDAVGSRLARVFHDSDLRSVLGRRPVALLLAAFALAAPLSSGMGPLFLQYYGRRFGGSAAGDAGYVLAVRGALTVAVVGALLPALSRRLGPSSRRRLPAFRRDLVLARASAALAALGYVLLGGASLASLVAGAAVLALGAGLGPLCRSLISGLVDADQTSQVFTVVGIVEGIASLPSGPFLAWAFSSSMRLGGLWLGLPFFLLGGLGLLVVFVLGLVHTDRGVADFRSRTGDDCVPLSVDMDTQLENVH</sequence>
<feature type="region of interest" description="Disordered" evidence="5">
    <location>
        <begin position="1"/>
        <end position="60"/>
    </location>
</feature>
<dbReference type="InterPro" id="IPR011701">
    <property type="entry name" value="MFS"/>
</dbReference>
<dbReference type="Gene3D" id="1.20.1250.20">
    <property type="entry name" value="MFS general substrate transporter like domains"/>
    <property type="match status" value="1"/>
</dbReference>
<evidence type="ECO:0000256" key="2">
    <source>
        <dbReference type="ARBA" id="ARBA00022692"/>
    </source>
</evidence>
<dbReference type="EMBL" id="DF977484">
    <property type="protein sequence ID" value="GAP85022.2"/>
    <property type="molecule type" value="Genomic_DNA"/>
</dbReference>
<feature type="transmembrane region" description="Helical" evidence="6">
    <location>
        <begin position="459"/>
        <end position="479"/>
    </location>
</feature>
<evidence type="ECO:0000313" key="7">
    <source>
        <dbReference type="EMBL" id="GAP85022.2"/>
    </source>
</evidence>
<feature type="transmembrane region" description="Helical" evidence="6">
    <location>
        <begin position="360"/>
        <end position="382"/>
    </location>
</feature>
<feature type="transmembrane region" description="Helical" evidence="6">
    <location>
        <begin position="402"/>
        <end position="421"/>
    </location>
</feature>
<reference evidence="7" key="1">
    <citation type="submission" date="2016-03" db="EMBL/GenBank/DDBJ databases">
        <title>Draft genome sequence of Rosellinia necatrix.</title>
        <authorList>
            <person name="Kanematsu S."/>
        </authorList>
    </citation>
    <scope>NUCLEOTIDE SEQUENCE [LARGE SCALE GENOMIC DNA]</scope>
    <source>
        <strain evidence="7">W97</strain>
    </source>
</reference>
<evidence type="ECO:0000256" key="6">
    <source>
        <dbReference type="SAM" id="Phobius"/>
    </source>
</evidence>
<dbReference type="GO" id="GO:0016020">
    <property type="term" value="C:membrane"/>
    <property type="evidence" value="ECO:0007669"/>
    <property type="project" value="UniProtKB-SubCell"/>
</dbReference>
<gene>
    <name evidence="7" type="ORF">SAMD00023353_3900610</name>
</gene>
<evidence type="ECO:0000313" key="8">
    <source>
        <dbReference type="Proteomes" id="UP000054516"/>
    </source>
</evidence>
<evidence type="ECO:0000256" key="1">
    <source>
        <dbReference type="ARBA" id="ARBA00004141"/>
    </source>
</evidence>
<feature type="transmembrane region" description="Helical" evidence="6">
    <location>
        <begin position="189"/>
        <end position="212"/>
    </location>
</feature>
<protein>
    <submittedName>
        <fullName evidence="7">Putative general substrate transporter protein</fullName>
    </submittedName>
</protein>
<dbReference type="AlphaFoldDB" id="A0A1S7UNL9"/>
<keyword evidence="3 6" id="KW-1133">Transmembrane helix</keyword>
<feature type="transmembrane region" description="Helical" evidence="6">
    <location>
        <begin position="323"/>
        <end position="348"/>
    </location>
</feature>
<feature type="transmembrane region" description="Helical" evidence="6">
    <location>
        <begin position="163"/>
        <end position="183"/>
    </location>
</feature>
<accession>A0A1S7UNL9</accession>
<evidence type="ECO:0000256" key="5">
    <source>
        <dbReference type="SAM" id="MobiDB-lite"/>
    </source>
</evidence>
<keyword evidence="8" id="KW-1185">Reference proteome</keyword>
<evidence type="ECO:0000256" key="3">
    <source>
        <dbReference type="ARBA" id="ARBA00022989"/>
    </source>
</evidence>
<keyword evidence="2 6" id="KW-0812">Transmembrane</keyword>
<feature type="transmembrane region" description="Helical" evidence="6">
    <location>
        <begin position="224"/>
        <end position="244"/>
    </location>
</feature>
<feature type="transmembrane region" description="Helical" evidence="6">
    <location>
        <begin position="427"/>
        <end position="447"/>
    </location>
</feature>
<evidence type="ECO:0000256" key="4">
    <source>
        <dbReference type="ARBA" id="ARBA00023136"/>
    </source>
</evidence>
<dbReference type="Pfam" id="PF07690">
    <property type="entry name" value="MFS_1"/>
    <property type="match status" value="1"/>
</dbReference>
<keyword evidence="4 6" id="KW-0472">Membrane</keyword>
<dbReference type="Proteomes" id="UP000054516">
    <property type="component" value="Unassembled WGS sequence"/>
</dbReference>
<feature type="transmembrane region" description="Helical" evidence="6">
    <location>
        <begin position="128"/>
        <end position="151"/>
    </location>
</feature>
<dbReference type="InterPro" id="IPR036259">
    <property type="entry name" value="MFS_trans_sf"/>
</dbReference>
<feature type="transmembrane region" description="Helical" evidence="6">
    <location>
        <begin position="68"/>
        <end position="89"/>
    </location>
</feature>
<dbReference type="GO" id="GO:0022857">
    <property type="term" value="F:transmembrane transporter activity"/>
    <property type="evidence" value="ECO:0007669"/>
    <property type="project" value="InterPro"/>
</dbReference>
<dbReference type="OMA" id="FDWPLAK"/>
<comment type="subcellular location">
    <subcellularLocation>
        <location evidence="1">Membrane</location>
        <topology evidence="1">Multi-pass membrane protein</topology>
    </subcellularLocation>
</comment>
<dbReference type="OrthoDB" id="194139at2759"/>
<dbReference type="SUPFAM" id="SSF103473">
    <property type="entry name" value="MFS general substrate transporter"/>
    <property type="match status" value="1"/>
</dbReference>
<feature type="transmembrane region" description="Helical" evidence="6">
    <location>
        <begin position="256"/>
        <end position="278"/>
    </location>
</feature>
<organism evidence="7">
    <name type="scientific">Rosellinia necatrix</name>
    <name type="common">White root-rot fungus</name>
    <dbReference type="NCBI Taxonomy" id="77044"/>
    <lineage>
        <taxon>Eukaryota</taxon>
        <taxon>Fungi</taxon>
        <taxon>Dikarya</taxon>
        <taxon>Ascomycota</taxon>
        <taxon>Pezizomycotina</taxon>
        <taxon>Sordariomycetes</taxon>
        <taxon>Xylariomycetidae</taxon>
        <taxon>Xylariales</taxon>
        <taxon>Xylariaceae</taxon>
        <taxon>Rosellinia</taxon>
    </lineage>
</organism>
<name>A0A1S7UNL9_ROSNE</name>
<proteinExistence type="predicted"/>
<dbReference type="PANTHER" id="PTHR23507:SF1">
    <property type="entry name" value="FI18259P1-RELATED"/>
    <property type="match status" value="1"/>
</dbReference>
<dbReference type="PANTHER" id="PTHR23507">
    <property type="entry name" value="ZGC:174356"/>
    <property type="match status" value="1"/>
</dbReference>